<sequence>MSPYRAARLFSPQQRSHTFYASFAIRSGTPCLRAASYAAPQAPALVLLLGLTLILVPGRRPAPAHAGAMIQDRSCASCMPPPAPNLTAPRLPPLIPPRSINRDTTGVRAYASKTAQTPLPAVTSPQHPGAFTRRSVLLAPNTAGPAFDACAACAGAISRRRALPSCKDATTLPARICRPIYAVYDAVPM</sequence>
<reference evidence="2" key="1">
    <citation type="submission" date="2014-04" db="EMBL/GenBank/DDBJ databases">
        <title>Evolutionary Origins and Diversification of the Mycorrhizal Mutualists.</title>
        <authorList>
            <consortium name="DOE Joint Genome Institute"/>
            <consortium name="Mycorrhizal Genomics Consortium"/>
            <person name="Kohler A."/>
            <person name="Kuo A."/>
            <person name="Nagy L.G."/>
            <person name="Floudas D."/>
            <person name="Copeland A."/>
            <person name="Barry K.W."/>
            <person name="Cichocki N."/>
            <person name="Veneault-Fourrey C."/>
            <person name="LaButti K."/>
            <person name="Lindquist E.A."/>
            <person name="Lipzen A."/>
            <person name="Lundell T."/>
            <person name="Morin E."/>
            <person name="Murat C."/>
            <person name="Riley R."/>
            <person name="Ohm R."/>
            <person name="Sun H."/>
            <person name="Tunlid A."/>
            <person name="Henrissat B."/>
            <person name="Grigoriev I.V."/>
            <person name="Hibbett D.S."/>
            <person name="Martin F."/>
        </authorList>
    </citation>
    <scope>NUCLEOTIDE SEQUENCE [LARGE SCALE GENOMIC DNA]</scope>
    <source>
        <strain evidence="2">FD-334 SS-4</strain>
    </source>
</reference>
<organism evidence="1 2">
    <name type="scientific">Hypholoma sublateritium (strain FD-334 SS-4)</name>
    <dbReference type="NCBI Taxonomy" id="945553"/>
    <lineage>
        <taxon>Eukaryota</taxon>
        <taxon>Fungi</taxon>
        <taxon>Dikarya</taxon>
        <taxon>Basidiomycota</taxon>
        <taxon>Agaricomycotina</taxon>
        <taxon>Agaricomycetes</taxon>
        <taxon>Agaricomycetidae</taxon>
        <taxon>Agaricales</taxon>
        <taxon>Agaricineae</taxon>
        <taxon>Strophariaceae</taxon>
        <taxon>Hypholoma</taxon>
    </lineage>
</organism>
<proteinExistence type="predicted"/>
<keyword evidence="2" id="KW-1185">Reference proteome</keyword>
<dbReference type="EMBL" id="KN817542">
    <property type="protein sequence ID" value="KJA23580.1"/>
    <property type="molecule type" value="Genomic_DNA"/>
</dbReference>
<accession>A0A0D2PVL1</accession>
<protein>
    <submittedName>
        <fullName evidence="1">Uncharacterized protein</fullName>
    </submittedName>
</protein>
<evidence type="ECO:0000313" key="1">
    <source>
        <dbReference type="EMBL" id="KJA23580.1"/>
    </source>
</evidence>
<dbReference type="AlphaFoldDB" id="A0A0D2PVL1"/>
<evidence type="ECO:0000313" key="2">
    <source>
        <dbReference type="Proteomes" id="UP000054270"/>
    </source>
</evidence>
<gene>
    <name evidence="1" type="ORF">HYPSUDRAFT_201300</name>
</gene>
<name>A0A0D2PVL1_HYPSF</name>
<dbReference type="Proteomes" id="UP000054270">
    <property type="component" value="Unassembled WGS sequence"/>
</dbReference>